<name>A0ACD5ZSQ8_AVESA</name>
<sequence length="506" mass="58013">MKRESKKVVATSKRRKRSQMQLCNLPMNILCSVISKLPTKDAIRTSILSSQWRYVWCHHTNQLTFDGFMFIRRSIKFSPSYYATAKKEECNARVDAILQQHCGEGVQRIQVKYALDNKSAGHLDRWVSFAITSKTKELTLYLSDRRIRSFTMYADGSDVFPRTKGLYNFPCHLFDANNSSYLRGLQLASVYLKPPADFDGIRNLKRLSLVDVDIADDDLESFLSHCKLLEFLEIAYCGMLTAIRATHLLNKLKHLRVGVCDLLEKVEMNCCCLTTLEYIGPMVSLAFAGTSSLTNVCIKFMAIDAALDYISKGFPSTLPNVEMLYLHCIDSKRVTLPLKTPKFVHLRHLRLELVISERQDRKTDVLDYAHLLEVAPFMERLELHMWMDCPHQPYDRRTDGELRSNTPSHQHGHLKWVYITGFFGYKDQVELAFQILRSSAVLKRMRISSQAIIIHYCAAEMIEVYRERHVVDGRMVAMDLFSGTEHADIVEVVGASEIAPKLGIVH</sequence>
<reference evidence="1" key="1">
    <citation type="submission" date="2021-05" db="EMBL/GenBank/DDBJ databases">
        <authorList>
            <person name="Scholz U."/>
            <person name="Mascher M."/>
            <person name="Fiebig A."/>
        </authorList>
    </citation>
    <scope>NUCLEOTIDE SEQUENCE [LARGE SCALE GENOMIC DNA]</scope>
</reference>
<dbReference type="Proteomes" id="UP001732700">
    <property type="component" value="Chromosome 7A"/>
</dbReference>
<keyword evidence="2" id="KW-1185">Reference proteome</keyword>
<evidence type="ECO:0000313" key="2">
    <source>
        <dbReference type="Proteomes" id="UP001732700"/>
    </source>
</evidence>
<reference evidence="1" key="2">
    <citation type="submission" date="2025-09" db="UniProtKB">
        <authorList>
            <consortium name="EnsemblPlants"/>
        </authorList>
    </citation>
    <scope>IDENTIFICATION</scope>
</reference>
<evidence type="ECO:0000313" key="1">
    <source>
        <dbReference type="EnsemblPlants" id="AVESA.00010b.r2.7AG1219340.1.CDS"/>
    </source>
</evidence>
<proteinExistence type="predicted"/>
<protein>
    <submittedName>
        <fullName evidence="1">Uncharacterized protein</fullName>
    </submittedName>
</protein>
<organism evidence="1 2">
    <name type="scientific">Avena sativa</name>
    <name type="common">Oat</name>
    <dbReference type="NCBI Taxonomy" id="4498"/>
    <lineage>
        <taxon>Eukaryota</taxon>
        <taxon>Viridiplantae</taxon>
        <taxon>Streptophyta</taxon>
        <taxon>Embryophyta</taxon>
        <taxon>Tracheophyta</taxon>
        <taxon>Spermatophyta</taxon>
        <taxon>Magnoliopsida</taxon>
        <taxon>Liliopsida</taxon>
        <taxon>Poales</taxon>
        <taxon>Poaceae</taxon>
        <taxon>BOP clade</taxon>
        <taxon>Pooideae</taxon>
        <taxon>Poodae</taxon>
        <taxon>Poeae</taxon>
        <taxon>Poeae Chloroplast Group 1 (Aveneae type)</taxon>
        <taxon>Aveninae</taxon>
        <taxon>Avena</taxon>
    </lineage>
</organism>
<dbReference type="EnsemblPlants" id="AVESA.00010b.r2.7AG1219340.1">
    <property type="protein sequence ID" value="AVESA.00010b.r2.7AG1219340.1.CDS"/>
    <property type="gene ID" value="AVESA.00010b.r2.7AG1219340"/>
</dbReference>
<accession>A0ACD5ZSQ8</accession>